<keyword evidence="10" id="KW-1185">Reference proteome</keyword>
<comment type="catalytic activity">
    <reaction evidence="7">
        <text>(6S)-5-methyl-5,6,7,8-tetrahydrofolate + NAD(+) = (6R)-5,10-methylene-5,6,7,8-tetrahydrofolate + NADH + H(+)</text>
        <dbReference type="Rhea" id="RHEA:19821"/>
        <dbReference type="ChEBI" id="CHEBI:15378"/>
        <dbReference type="ChEBI" id="CHEBI:15636"/>
        <dbReference type="ChEBI" id="CHEBI:18608"/>
        <dbReference type="ChEBI" id="CHEBI:57540"/>
        <dbReference type="ChEBI" id="CHEBI:57945"/>
        <dbReference type="EC" id="1.5.1.54"/>
    </reaction>
    <physiologicalReaction direction="right-to-left" evidence="7">
        <dbReference type="Rhea" id="RHEA:19823"/>
    </physiologicalReaction>
</comment>
<evidence type="ECO:0000256" key="4">
    <source>
        <dbReference type="ARBA" id="ARBA00022630"/>
    </source>
</evidence>
<dbReference type="STRING" id="1224162.B840_00100"/>
<name>A0A0B6TI63_9CORY</name>
<dbReference type="SUPFAM" id="SSF51730">
    <property type="entry name" value="FAD-linked oxidoreductase"/>
    <property type="match status" value="1"/>
</dbReference>
<evidence type="ECO:0000256" key="7">
    <source>
        <dbReference type="ARBA" id="ARBA00048628"/>
    </source>
</evidence>
<reference evidence="9 10" key="1">
    <citation type="submission" date="2014-05" db="EMBL/GenBank/DDBJ databases">
        <title>Complete genome sequence of Corynebacterium marinum DSM 44953.</title>
        <authorList>
            <person name="Schaffert L."/>
            <person name="Albersmeier A."/>
            <person name="Kalinowski J."/>
            <person name="Ruckert C."/>
        </authorList>
    </citation>
    <scope>NUCLEOTIDE SEQUENCE [LARGE SCALE GENOMIC DNA]</scope>
    <source>
        <strain evidence="9 10">DSM 44953</strain>
    </source>
</reference>
<dbReference type="GO" id="GO:0106312">
    <property type="term" value="F:methylenetetrahydrofolate reductase (NADH) activity"/>
    <property type="evidence" value="ECO:0007669"/>
    <property type="project" value="UniProtKB-EC"/>
</dbReference>
<dbReference type="AlphaFoldDB" id="A0A0B6TI63"/>
<comment type="pathway">
    <text evidence="2 8">One-carbon metabolism; tetrahydrofolate interconversion.</text>
</comment>
<dbReference type="UniPathway" id="UPA00193"/>
<evidence type="ECO:0000256" key="2">
    <source>
        <dbReference type="ARBA" id="ARBA00004777"/>
    </source>
</evidence>
<evidence type="ECO:0000256" key="1">
    <source>
        <dbReference type="ARBA" id="ARBA00001974"/>
    </source>
</evidence>
<evidence type="ECO:0000256" key="3">
    <source>
        <dbReference type="ARBA" id="ARBA00006743"/>
    </source>
</evidence>
<comment type="similarity">
    <text evidence="3 8">Belongs to the methylenetetrahydrofolate reductase family.</text>
</comment>
<dbReference type="Gene3D" id="3.20.20.220">
    <property type="match status" value="1"/>
</dbReference>
<dbReference type="Pfam" id="PF02219">
    <property type="entry name" value="MTHFR"/>
    <property type="match status" value="1"/>
</dbReference>
<accession>A0A0B6TI63</accession>
<dbReference type="InterPro" id="IPR029041">
    <property type="entry name" value="FAD-linked_oxidoreductase-like"/>
</dbReference>
<dbReference type="GO" id="GO:0005829">
    <property type="term" value="C:cytosol"/>
    <property type="evidence" value="ECO:0007669"/>
    <property type="project" value="TreeGrafter"/>
</dbReference>
<evidence type="ECO:0000313" key="9">
    <source>
        <dbReference type="EMBL" id="AJK67663.1"/>
    </source>
</evidence>
<keyword evidence="5 8" id="KW-0274">FAD</keyword>
<proteinExistence type="inferred from homology"/>
<organism evidence="9 10">
    <name type="scientific">Corynebacterium marinum DSM 44953</name>
    <dbReference type="NCBI Taxonomy" id="1224162"/>
    <lineage>
        <taxon>Bacteria</taxon>
        <taxon>Bacillati</taxon>
        <taxon>Actinomycetota</taxon>
        <taxon>Actinomycetes</taxon>
        <taxon>Mycobacteriales</taxon>
        <taxon>Corynebacteriaceae</taxon>
        <taxon>Corynebacterium</taxon>
    </lineage>
</organism>
<evidence type="ECO:0000256" key="6">
    <source>
        <dbReference type="ARBA" id="ARBA00023002"/>
    </source>
</evidence>
<dbReference type="CDD" id="cd00537">
    <property type="entry name" value="MTHFR"/>
    <property type="match status" value="1"/>
</dbReference>
<comment type="cofactor">
    <cofactor evidence="1 8">
        <name>FAD</name>
        <dbReference type="ChEBI" id="CHEBI:57692"/>
    </cofactor>
</comment>
<evidence type="ECO:0000256" key="8">
    <source>
        <dbReference type="RuleBase" id="RU003862"/>
    </source>
</evidence>
<sequence>MNATAPQHSVKRRFSASVPLDSFDPVETHQAPVPSRTSLSFEVMPPRHDVDETKIDELLATLGSYRPDYISVTSSRNSGWLEGTARFIEKVDAQTRIPTLAHLACTAGTRQELIDWINRLMDSGVRGFLALRGDYAEGQTGMPAGYLPHATDLISLIRSLENDQRARFGAGRLAIGVAAYPSGHEESASRDEDIDVLLAKQRLGADFAITQLFFDAEDYLRFAERARLAGVRIPLIPGIMPMTSLARLRRMGELSGLTVPDRLTRRLAAAGPEGEYQTGLDLTAELAQTILAAGAGGMHVYTFNRPDTTTELLDRIGIAPRPTG</sequence>
<dbReference type="OrthoDB" id="9812555at2"/>
<dbReference type="PANTHER" id="PTHR45754">
    <property type="entry name" value="METHYLENETETRAHYDROFOLATE REDUCTASE"/>
    <property type="match status" value="1"/>
</dbReference>
<gene>
    <name evidence="9" type="ORF">B840_00100</name>
</gene>
<dbReference type="GO" id="GO:0035999">
    <property type="term" value="P:tetrahydrofolate interconversion"/>
    <property type="evidence" value="ECO:0007669"/>
    <property type="project" value="UniProtKB-UniPathway"/>
</dbReference>
<dbReference type="RefSeq" id="WP_084602668.1">
    <property type="nucleotide sequence ID" value="NZ_CP007790.1"/>
</dbReference>
<evidence type="ECO:0000256" key="5">
    <source>
        <dbReference type="ARBA" id="ARBA00022827"/>
    </source>
</evidence>
<keyword evidence="4 8" id="KW-0285">Flavoprotein</keyword>
<dbReference type="KEGG" id="cmq:B840_00100"/>
<dbReference type="HOGENOM" id="CLU_025841_0_1_11"/>
<keyword evidence="6 8" id="KW-0560">Oxidoreductase</keyword>
<protein>
    <recommendedName>
        <fullName evidence="8">Methylenetetrahydrofolate reductase</fullName>
    </recommendedName>
</protein>
<dbReference type="InterPro" id="IPR003171">
    <property type="entry name" value="Mehydrof_redctse-like"/>
</dbReference>
<dbReference type="PANTHER" id="PTHR45754:SF3">
    <property type="entry name" value="METHYLENETETRAHYDROFOLATE REDUCTASE (NADPH)"/>
    <property type="match status" value="1"/>
</dbReference>
<dbReference type="Proteomes" id="UP000031928">
    <property type="component" value="Chromosome"/>
</dbReference>
<dbReference type="EMBL" id="CP007790">
    <property type="protein sequence ID" value="AJK67663.1"/>
    <property type="molecule type" value="Genomic_DNA"/>
</dbReference>
<dbReference type="GO" id="GO:0071949">
    <property type="term" value="F:FAD binding"/>
    <property type="evidence" value="ECO:0007669"/>
    <property type="project" value="TreeGrafter"/>
</dbReference>
<evidence type="ECO:0000313" key="10">
    <source>
        <dbReference type="Proteomes" id="UP000031928"/>
    </source>
</evidence>
<dbReference type="GO" id="GO:0009086">
    <property type="term" value="P:methionine biosynthetic process"/>
    <property type="evidence" value="ECO:0007669"/>
    <property type="project" value="TreeGrafter"/>
</dbReference>